<gene>
    <name evidence="1" type="ORF">PGLA2088_LOCUS4125</name>
</gene>
<comment type="caution">
    <text evidence="1">The sequence shown here is derived from an EMBL/GenBank/DDBJ whole genome shotgun (WGS) entry which is preliminary data.</text>
</comment>
<dbReference type="EMBL" id="CAJNNW010003724">
    <property type="protein sequence ID" value="CAE8645688.1"/>
    <property type="molecule type" value="Genomic_DNA"/>
</dbReference>
<name>A0A813I3Z6_POLGL</name>
<accession>A0A813I3Z6</accession>
<protein>
    <submittedName>
        <fullName evidence="1">Uncharacterized protein</fullName>
    </submittedName>
</protein>
<dbReference type="Proteomes" id="UP000626109">
    <property type="component" value="Unassembled WGS sequence"/>
</dbReference>
<proteinExistence type="predicted"/>
<reference evidence="1" key="1">
    <citation type="submission" date="2021-02" db="EMBL/GenBank/DDBJ databases">
        <authorList>
            <person name="Dougan E. K."/>
            <person name="Rhodes N."/>
            <person name="Thang M."/>
            <person name="Chan C."/>
        </authorList>
    </citation>
    <scope>NUCLEOTIDE SEQUENCE</scope>
</reference>
<organism evidence="1 2">
    <name type="scientific">Polarella glacialis</name>
    <name type="common">Dinoflagellate</name>
    <dbReference type="NCBI Taxonomy" id="89957"/>
    <lineage>
        <taxon>Eukaryota</taxon>
        <taxon>Sar</taxon>
        <taxon>Alveolata</taxon>
        <taxon>Dinophyceae</taxon>
        <taxon>Suessiales</taxon>
        <taxon>Suessiaceae</taxon>
        <taxon>Polarella</taxon>
    </lineage>
</organism>
<sequence>MRHTKVHGIAGRPAFRIGPKDHTRILQSYGSRVRVSVCKMFDQRAKGKLFVDVNVVGPGKIILHINAIIQASCEFHNPLRWDKSRAPIIINCKARQSGLTDCSYLSHSSQRIRSRETSKRLTPGWSASVNFKRRRVTALAEQVQGLLCERALNS</sequence>
<evidence type="ECO:0000313" key="1">
    <source>
        <dbReference type="EMBL" id="CAE8645688.1"/>
    </source>
</evidence>
<evidence type="ECO:0000313" key="2">
    <source>
        <dbReference type="Proteomes" id="UP000626109"/>
    </source>
</evidence>
<dbReference type="AlphaFoldDB" id="A0A813I3Z6"/>